<dbReference type="Gene3D" id="2.60.120.10">
    <property type="entry name" value="Jelly Rolls"/>
    <property type="match status" value="1"/>
</dbReference>
<dbReference type="Proteomes" id="UP000320390">
    <property type="component" value="Chromosome"/>
</dbReference>
<evidence type="ECO:0000313" key="4">
    <source>
        <dbReference type="Proteomes" id="UP000320390"/>
    </source>
</evidence>
<dbReference type="InterPro" id="IPR025979">
    <property type="entry name" value="ChrR-like_cupin_dom"/>
</dbReference>
<dbReference type="SUPFAM" id="SSF51182">
    <property type="entry name" value="RmlC-like cupins"/>
    <property type="match status" value="1"/>
</dbReference>
<feature type="domain" description="ChrR-like cupin" evidence="2">
    <location>
        <begin position="15"/>
        <end position="104"/>
    </location>
</feature>
<proteinExistence type="predicted"/>
<feature type="region of interest" description="Disordered" evidence="1">
    <location>
        <begin position="129"/>
        <end position="153"/>
    </location>
</feature>
<organism evidence="3 4">
    <name type="scientific">Saltatorellus ferox</name>
    <dbReference type="NCBI Taxonomy" id="2528018"/>
    <lineage>
        <taxon>Bacteria</taxon>
        <taxon>Pseudomonadati</taxon>
        <taxon>Planctomycetota</taxon>
        <taxon>Planctomycetia</taxon>
        <taxon>Planctomycetia incertae sedis</taxon>
        <taxon>Saltatorellus</taxon>
    </lineage>
</organism>
<name>A0A518EUG5_9BACT</name>
<evidence type="ECO:0000313" key="3">
    <source>
        <dbReference type="EMBL" id="QDV07730.1"/>
    </source>
</evidence>
<dbReference type="Pfam" id="PF12973">
    <property type="entry name" value="Cupin_7"/>
    <property type="match status" value="1"/>
</dbReference>
<evidence type="ECO:0000259" key="2">
    <source>
        <dbReference type="Pfam" id="PF12973"/>
    </source>
</evidence>
<accession>A0A518EUG5</accession>
<protein>
    <submittedName>
        <fullName evidence="3">ChrR Cupin-like domain protein</fullName>
    </submittedName>
</protein>
<keyword evidence="4" id="KW-1185">Reference proteome</keyword>
<dbReference type="InterPro" id="IPR011051">
    <property type="entry name" value="RmlC_Cupin_sf"/>
</dbReference>
<sequence length="153" mass="16071">MNIPGLGIDPEAEGADLASLPWRATRHAGIEWLDLVTEDSGRGPGKASTVLIRMAPGCGYPMHRHLGPEDVLVLAGGYRDEDGRTYRAGDFVRYPAGSEHTPVALGGVEKEGQALPACVLFAVAHGGTVVSRDSGPPPADFAGADEPRTRSEE</sequence>
<dbReference type="EMBL" id="CP036434">
    <property type="protein sequence ID" value="QDV07730.1"/>
    <property type="molecule type" value="Genomic_DNA"/>
</dbReference>
<evidence type="ECO:0000256" key="1">
    <source>
        <dbReference type="SAM" id="MobiDB-lite"/>
    </source>
</evidence>
<dbReference type="RefSeq" id="WP_419190246.1">
    <property type="nucleotide sequence ID" value="NZ_CP036434.1"/>
</dbReference>
<reference evidence="3 4" key="1">
    <citation type="submission" date="2019-02" db="EMBL/GenBank/DDBJ databases">
        <title>Deep-cultivation of Planctomycetes and their phenomic and genomic characterization uncovers novel biology.</title>
        <authorList>
            <person name="Wiegand S."/>
            <person name="Jogler M."/>
            <person name="Boedeker C."/>
            <person name="Pinto D."/>
            <person name="Vollmers J."/>
            <person name="Rivas-Marin E."/>
            <person name="Kohn T."/>
            <person name="Peeters S.H."/>
            <person name="Heuer A."/>
            <person name="Rast P."/>
            <person name="Oberbeckmann S."/>
            <person name="Bunk B."/>
            <person name="Jeske O."/>
            <person name="Meyerdierks A."/>
            <person name="Storesund J.E."/>
            <person name="Kallscheuer N."/>
            <person name="Luecker S."/>
            <person name="Lage O.M."/>
            <person name="Pohl T."/>
            <person name="Merkel B.J."/>
            <person name="Hornburger P."/>
            <person name="Mueller R.-W."/>
            <person name="Bruemmer F."/>
            <person name="Labrenz M."/>
            <person name="Spormann A.M."/>
            <person name="Op den Camp H."/>
            <person name="Overmann J."/>
            <person name="Amann R."/>
            <person name="Jetten M.S.M."/>
            <person name="Mascher T."/>
            <person name="Medema M.H."/>
            <person name="Devos D.P."/>
            <person name="Kaster A.-K."/>
            <person name="Ovreas L."/>
            <person name="Rohde M."/>
            <person name="Galperin M.Y."/>
            <person name="Jogler C."/>
        </authorList>
    </citation>
    <scope>NUCLEOTIDE SEQUENCE [LARGE SCALE GENOMIC DNA]</scope>
    <source>
        <strain evidence="3 4">Poly30</strain>
    </source>
</reference>
<dbReference type="AlphaFoldDB" id="A0A518EUG5"/>
<dbReference type="InterPro" id="IPR014710">
    <property type="entry name" value="RmlC-like_jellyroll"/>
</dbReference>
<gene>
    <name evidence="3" type="ORF">Poly30_32610</name>
</gene>